<keyword evidence="3" id="KW-1003">Cell membrane</keyword>
<dbReference type="SUPFAM" id="SSF103473">
    <property type="entry name" value="MFS general substrate transporter"/>
    <property type="match status" value="1"/>
</dbReference>
<feature type="transmembrane region" description="Helical" evidence="7">
    <location>
        <begin position="137"/>
        <end position="158"/>
    </location>
</feature>
<feature type="transmembrane region" description="Helical" evidence="7">
    <location>
        <begin position="20"/>
        <end position="41"/>
    </location>
</feature>
<feature type="domain" description="Major facilitator superfamily (MFS) profile" evidence="8">
    <location>
        <begin position="1"/>
        <end position="383"/>
    </location>
</feature>
<evidence type="ECO:0000256" key="6">
    <source>
        <dbReference type="ARBA" id="ARBA00023136"/>
    </source>
</evidence>
<evidence type="ECO:0000256" key="5">
    <source>
        <dbReference type="ARBA" id="ARBA00022989"/>
    </source>
</evidence>
<dbReference type="STRING" id="1802500.A2801_00115"/>
<dbReference type="EMBL" id="MGGM01000009">
    <property type="protein sequence ID" value="OGM29794.1"/>
    <property type="molecule type" value="Genomic_DNA"/>
</dbReference>
<keyword evidence="5 7" id="KW-1133">Transmembrane helix</keyword>
<dbReference type="GO" id="GO:0022857">
    <property type="term" value="F:transmembrane transporter activity"/>
    <property type="evidence" value="ECO:0007669"/>
    <property type="project" value="InterPro"/>
</dbReference>
<sequence>MNFLVLVQIYERTGSSIAASFIWVAYGIPAVVLGPVGAAAVDMLDKRKVLMTANITQALVILSYALLFKNYLYLSYGVVLLYSVMDQFYVPAEAATLPVIVPKKQLPRANGLFFISAQTSAILGFGMAGLIRELIGFSSTMMLGAVMLIGAFFAAAALPKVAQQKKHIWKSVDSLVFDFLENIKEGYEFIRKKATILYPFLFLIWLQVCLSVLVVNLPAIGTSIIRTKPSLAGSIVIGPAGLGALVGTLLVPRILARGIRKKELVDSALIILTIAFLLVGAVAPLLGFWTSRLVLILCFFFVGIAYVSALIPSVTFMQVQTPPNLMGRVFGNFWFIANTVTLLPILFSATITEIFGVHLMLLFIGVIAFSVFIFSRYHVPKVLAEM</sequence>
<feature type="transmembrane region" description="Helical" evidence="7">
    <location>
        <begin position="231"/>
        <end position="252"/>
    </location>
</feature>
<dbReference type="Proteomes" id="UP000177263">
    <property type="component" value="Unassembled WGS sequence"/>
</dbReference>
<dbReference type="CDD" id="cd06173">
    <property type="entry name" value="MFS_MefA_like"/>
    <property type="match status" value="1"/>
</dbReference>
<keyword evidence="6 7" id="KW-0472">Membrane</keyword>
<reference evidence="9 10" key="1">
    <citation type="journal article" date="2016" name="Nat. Commun.">
        <title>Thousands of microbial genomes shed light on interconnected biogeochemical processes in an aquifer system.</title>
        <authorList>
            <person name="Anantharaman K."/>
            <person name="Brown C.T."/>
            <person name="Hug L.A."/>
            <person name="Sharon I."/>
            <person name="Castelle C.J."/>
            <person name="Probst A.J."/>
            <person name="Thomas B.C."/>
            <person name="Singh A."/>
            <person name="Wilkins M.J."/>
            <person name="Karaoz U."/>
            <person name="Brodie E.L."/>
            <person name="Williams K.H."/>
            <person name="Hubbard S.S."/>
            <person name="Banfield J.F."/>
        </authorList>
    </citation>
    <scope>NUCLEOTIDE SEQUENCE [LARGE SCALE GENOMIC DNA]</scope>
</reference>
<dbReference type="InterPro" id="IPR036259">
    <property type="entry name" value="MFS_trans_sf"/>
</dbReference>
<organism evidence="9 10">
    <name type="scientific">Candidatus Woesebacteria bacterium RIFCSPHIGHO2_01_FULL_41_10</name>
    <dbReference type="NCBI Taxonomy" id="1802500"/>
    <lineage>
        <taxon>Bacteria</taxon>
        <taxon>Candidatus Woeseibacteriota</taxon>
    </lineage>
</organism>
<dbReference type="AlphaFoldDB" id="A0A1F7YR35"/>
<dbReference type="GO" id="GO:0005886">
    <property type="term" value="C:plasma membrane"/>
    <property type="evidence" value="ECO:0007669"/>
    <property type="project" value="UniProtKB-SubCell"/>
</dbReference>
<evidence type="ECO:0000256" key="7">
    <source>
        <dbReference type="SAM" id="Phobius"/>
    </source>
</evidence>
<evidence type="ECO:0000256" key="4">
    <source>
        <dbReference type="ARBA" id="ARBA00022692"/>
    </source>
</evidence>
<evidence type="ECO:0000259" key="8">
    <source>
        <dbReference type="PROSITE" id="PS50850"/>
    </source>
</evidence>
<comment type="subcellular location">
    <subcellularLocation>
        <location evidence="1">Cell membrane</location>
        <topology evidence="1">Multi-pass membrane protein</topology>
    </subcellularLocation>
</comment>
<keyword evidence="2" id="KW-0813">Transport</keyword>
<accession>A0A1F7YR35</accession>
<dbReference type="InterPro" id="IPR011701">
    <property type="entry name" value="MFS"/>
</dbReference>
<feature type="transmembrane region" description="Helical" evidence="7">
    <location>
        <begin position="264"/>
        <end position="287"/>
    </location>
</feature>
<evidence type="ECO:0000313" key="10">
    <source>
        <dbReference type="Proteomes" id="UP000177263"/>
    </source>
</evidence>
<dbReference type="PANTHER" id="PTHR43266:SF2">
    <property type="entry name" value="MAJOR FACILITATOR SUPERFAMILY (MFS) PROFILE DOMAIN-CONTAINING PROTEIN"/>
    <property type="match status" value="1"/>
</dbReference>
<dbReference type="PANTHER" id="PTHR43266">
    <property type="entry name" value="MACROLIDE-EFFLUX PROTEIN"/>
    <property type="match status" value="1"/>
</dbReference>
<feature type="transmembrane region" description="Helical" evidence="7">
    <location>
        <begin position="355"/>
        <end position="374"/>
    </location>
</feature>
<keyword evidence="4 7" id="KW-0812">Transmembrane</keyword>
<feature type="transmembrane region" description="Helical" evidence="7">
    <location>
        <begin position="329"/>
        <end position="349"/>
    </location>
</feature>
<dbReference type="Gene3D" id="1.20.1250.20">
    <property type="entry name" value="MFS general substrate transporter like domains"/>
    <property type="match status" value="1"/>
</dbReference>
<feature type="transmembrane region" description="Helical" evidence="7">
    <location>
        <begin position="196"/>
        <end position="219"/>
    </location>
</feature>
<proteinExistence type="predicted"/>
<feature type="transmembrane region" description="Helical" evidence="7">
    <location>
        <begin position="293"/>
        <end position="317"/>
    </location>
</feature>
<evidence type="ECO:0000313" key="9">
    <source>
        <dbReference type="EMBL" id="OGM29794.1"/>
    </source>
</evidence>
<protein>
    <recommendedName>
        <fullName evidence="8">Major facilitator superfamily (MFS) profile domain-containing protein</fullName>
    </recommendedName>
</protein>
<dbReference type="InterPro" id="IPR020846">
    <property type="entry name" value="MFS_dom"/>
</dbReference>
<dbReference type="Pfam" id="PF07690">
    <property type="entry name" value="MFS_1"/>
    <property type="match status" value="1"/>
</dbReference>
<evidence type="ECO:0000256" key="3">
    <source>
        <dbReference type="ARBA" id="ARBA00022475"/>
    </source>
</evidence>
<evidence type="ECO:0000256" key="1">
    <source>
        <dbReference type="ARBA" id="ARBA00004651"/>
    </source>
</evidence>
<gene>
    <name evidence="9" type="ORF">A2801_00115</name>
</gene>
<evidence type="ECO:0000256" key="2">
    <source>
        <dbReference type="ARBA" id="ARBA00022448"/>
    </source>
</evidence>
<dbReference type="PROSITE" id="PS50850">
    <property type="entry name" value="MFS"/>
    <property type="match status" value="1"/>
</dbReference>
<name>A0A1F7YR35_9BACT</name>
<comment type="caution">
    <text evidence="9">The sequence shown here is derived from an EMBL/GenBank/DDBJ whole genome shotgun (WGS) entry which is preliminary data.</text>
</comment>
<feature type="transmembrane region" description="Helical" evidence="7">
    <location>
        <begin position="111"/>
        <end position="131"/>
    </location>
</feature>